<dbReference type="SUPFAM" id="SSF46785">
    <property type="entry name" value="Winged helix' DNA-binding domain"/>
    <property type="match status" value="1"/>
</dbReference>
<dbReference type="InterPro" id="IPR036388">
    <property type="entry name" value="WH-like_DNA-bd_sf"/>
</dbReference>
<dbReference type="InterPro" id="IPR001845">
    <property type="entry name" value="HTH_ArsR_DNA-bd_dom"/>
</dbReference>
<keyword evidence="3" id="KW-1185">Reference proteome</keyword>
<dbReference type="EMBL" id="JAVDQF010000001">
    <property type="protein sequence ID" value="MDR6268804.1"/>
    <property type="molecule type" value="Genomic_DNA"/>
</dbReference>
<dbReference type="GO" id="GO:0003677">
    <property type="term" value="F:DNA binding"/>
    <property type="evidence" value="ECO:0007669"/>
    <property type="project" value="UniProtKB-KW"/>
</dbReference>
<dbReference type="Proteomes" id="UP001185069">
    <property type="component" value="Unassembled WGS sequence"/>
</dbReference>
<protein>
    <submittedName>
        <fullName evidence="2">DNA-binding transcriptional ArsR family regulator</fullName>
    </submittedName>
</protein>
<name>A0ABU1J8R1_9MICC</name>
<evidence type="ECO:0000313" key="3">
    <source>
        <dbReference type="Proteomes" id="UP001185069"/>
    </source>
</evidence>
<dbReference type="RefSeq" id="WP_309796675.1">
    <property type="nucleotide sequence ID" value="NZ_BAAAHY010000006.1"/>
</dbReference>
<dbReference type="InterPro" id="IPR036390">
    <property type="entry name" value="WH_DNA-bd_sf"/>
</dbReference>
<organism evidence="2 3">
    <name type="scientific">Arthrobacter russicus</name>
    <dbReference type="NCBI Taxonomy" id="172040"/>
    <lineage>
        <taxon>Bacteria</taxon>
        <taxon>Bacillati</taxon>
        <taxon>Actinomycetota</taxon>
        <taxon>Actinomycetes</taxon>
        <taxon>Micrococcales</taxon>
        <taxon>Micrococcaceae</taxon>
        <taxon>Arthrobacter</taxon>
    </lineage>
</organism>
<evidence type="ECO:0000313" key="2">
    <source>
        <dbReference type="EMBL" id="MDR6268804.1"/>
    </source>
</evidence>
<dbReference type="SMART" id="SM00418">
    <property type="entry name" value="HTH_ARSR"/>
    <property type="match status" value="1"/>
</dbReference>
<feature type="domain" description="HTH arsR-type" evidence="1">
    <location>
        <begin position="23"/>
        <end position="118"/>
    </location>
</feature>
<dbReference type="InterPro" id="IPR011991">
    <property type="entry name" value="ArsR-like_HTH"/>
</dbReference>
<accession>A0ABU1J8R1</accession>
<sequence>MSTPAEQSPTSRRSNAPRDLDMASLKALAHPLRVKILNTLSQFGPQTACSLGELLDESSGSTSYHLRQLAKHRLVEEIEGKGTTRERWWQRTPGGINIPSSRSFSSPDMVEAVRLIDRNYAAYRSELLAEFTRYGDDVLDLDWAQASSSGTATLPMNSTQLADYVEKINEYSRTLLDQIKAVGELEGQRAVQIHINAFPILDPRLDAFPEPAEVPTNPTEEQS</sequence>
<keyword evidence="2" id="KW-0238">DNA-binding</keyword>
<comment type="caution">
    <text evidence="2">The sequence shown here is derived from an EMBL/GenBank/DDBJ whole genome shotgun (WGS) entry which is preliminary data.</text>
</comment>
<dbReference type="Gene3D" id="1.10.10.10">
    <property type="entry name" value="Winged helix-like DNA-binding domain superfamily/Winged helix DNA-binding domain"/>
    <property type="match status" value="1"/>
</dbReference>
<reference evidence="2 3" key="1">
    <citation type="submission" date="2023-07" db="EMBL/GenBank/DDBJ databases">
        <title>Sequencing the genomes of 1000 actinobacteria strains.</title>
        <authorList>
            <person name="Klenk H.-P."/>
        </authorList>
    </citation>
    <scope>NUCLEOTIDE SEQUENCE [LARGE SCALE GENOMIC DNA]</scope>
    <source>
        <strain evidence="2 3">DSM 14555</strain>
    </source>
</reference>
<dbReference type="Pfam" id="PF01022">
    <property type="entry name" value="HTH_5"/>
    <property type="match status" value="1"/>
</dbReference>
<proteinExistence type="predicted"/>
<gene>
    <name evidence="2" type="ORF">JOE69_001042</name>
</gene>
<evidence type="ECO:0000259" key="1">
    <source>
        <dbReference type="SMART" id="SM00418"/>
    </source>
</evidence>
<dbReference type="CDD" id="cd00090">
    <property type="entry name" value="HTH_ARSR"/>
    <property type="match status" value="1"/>
</dbReference>